<evidence type="ECO:0008006" key="3">
    <source>
        <dbReference type="Google" id="ProtNLM"/>
    </source>
</evidence>
<dbReference type="PANTHER" id="PTHR42921">
    <property type="entry name" value="ACETOACETYL-COA SYNTHETASE"/>
    <property type="match status" value="1"/>
</dbReference>
<dbReference type="AlphaFoldDB" id="A0AAV6VFE3"/>
<accession>A0AAV6VFE3</accession>
<dbReference type="Proteomes" id="UP000827092">
    <property type="component" value="Unassembled WGS sequence"/>
</dbReference>
<evidence type="ECO:0000313" key="2">
    <source>
        <dbReference type="Proteomes" id="UP000827092"/>
    </source>
</evidence>
<evidence type="ECO:0000313" key="1">
    <source>
        <dbReference type="EMBL" id="KAG8195202.1"/>
    </source>
</evidence>
<protein>
    <recommendedName>
        <fullName evidence="3">Acetoacetyl-CoA synthetase</fullName>
    </recommendedName>
</protein>
<dbReference type="Gene3D" id="3.30.300.30">
    <property type="match status" value="1"/>
</dbReference>
<dbReference type="PANTHER" id="PTHR42921:SF1">
    <property type="entry name" value="ACETOACETYL-COA SYNTHETASE"/>
    <property type="match status" value="1"/>
</dbReference>
<sequence>MQDKRVRKASLRCCLKNDECWINPKTKGIFVIGRSDDTLTQNGERFSSGEIYLAIDQMSELEDYLCVGQDRWDGESRAVLFVKLKKGLSFTEELKKKIEDTIIKEFSDYNLPEVILEVPDIPYNLTNKRLESVVRKIVATNTVPEVNNIKNPDSLRHYLDIPQLMNYDSTA</sequence>
<dbReference type="SUPFAM" id="SSF56801">
    <property type="entry name" value="Acetyl-CoA synthetase-like"/>
    <property type="match status" value="1"/>
</dbReference>
<proteinExistence type="predicted"/>
<comment type="caution">
    <text evidence="1">The sequence shown here is derived from an EMBL/GenBank/DDBJ whole genome shotgun (WGS) entry which is preliminary data.</text>
</comment>
<dbReference type="InterPro" id="IPR045851">
    <property type="entry name" value="AMP-bd_C_sf"/>
</dbReference>
<dbReference type="EMBL" id="JAFNEN010000091">
    <property type="protein sequence ID" value="KAG8195202.1"/>
    <property type="molecule type" value="Genomic_DNA"/>
</dbReference>
<dbReference type="GO" id="GO:0030729">
    <property type="term" value="F:acetoacetate-CoA ligase activity"/>
    <property type="evidence" value="ECO:0007669"/>
    <property type="project" value="TreeGrafter"/>
</dbReference>
<name>A0AAV6VFE3_9ARAC</name>
<keyword evidence="2" id="KW-1185">Reference proteome</keyword>
<gene>
    <name evidence="1" type="ORF">JTE90_027945</name>
</gene>
<organism evidence="1 2">
    <name type="scientific">Oedothorax gibbosus</name>
    <dbReference type="NCBI Taxonomy" id="931172"/>
    <lineage>
        <taxon>Eukaryota</taxon>
        <taxon>Metazoa</taxon>
        <taxon>Ecdysozoa</taxon>
        <taxon>Arthropoda</taxon>
        <taxon>Chelicerata</taxon>
        <taxon>Arachnida</taxon>
        <taxon>Araneae</taxon>
        <taxon>Araneomorphae</taxon>
        <taxon>Entelegynae</taxon>
        <taxon>Araneoidea</taxon>
        <taxon>Linyphiidae</taxon>
        <taxon>Erigoninae</taxon>
        <taxon>Oedothorax</taxon>
    </lineage>
</organism>
<reference evidence="1 2" key="1">
    <citation type="journal article" date="2022" name="Nat. Ecol. Evol.">
        <title>A masculinizing supergene underlies an exaggerated male reproductive morph in a spider.</title>
        <authorList>
            <person name="Hendrickx F."/>
            <person name="De Corte Z."/>
            <person name="Sonet G."/>
            <person name="Van Belleghem S.M."/>
            <person name="Kostlbacher S."/>
            <person name="Vangestel C."/>
        </authorList>
    </citation>
    <scope>NUCLEOTIDE SEQUENCE [LARGE SCALE GENOMIC DNA]</scope>
    <source>
        <strain evidence="1">W744_W776</strain>
    </source>
</reference>